<evidence type="ECO:0000313" key="8">
    <source>
        <dbReference type="Proteomes" id="UP000831775"/>
    </source>
</evidence>
<dbReference type="Gene3D" id="1.10.10.60">
    <property type="entry name" value="Homeodomain-like"/>
    <property type="match status" value="1"/>
</dbReference>
<evidence type="ECO:0000256" key="5">
    <source>
        <dbReference type="SAM" id="MobiDB-lite"/>
    </source>
</evidence>
<evidence type="ECO:0000256" key="3">
    <source>
        <dbReference type="ARBA" id="ARBA00023163"/>
    </source>
</evidence>
<proteinExistence type="predicted"/>
<name>A0ABY4FTY5_9MICO</name>
<dbReference type="SUPFAM" id="SSF46689">
    <property type="entry name" value="Homeodomain-like"/>
    <property type="match status" value="1"/>
</dbReference>
<dbReference type="InterPro" id="IPR009057">
    <property type="entry name" value="Homeodomain-like_sf"/>
</dbReference>
<dbReference type="PRINTS" id="PR00455">
    <property type="entry name" value="HTHTETR"/>
</dbReference>
<dbReference type="Pfam" id="PF00440">
    <property type="entry name" value="TetR_N"/>
    <property type="match status" value="1"/>
</dbReference>
<keyword evidence="8" id="KW-1185">Reference proteome</keyword>
<sequence length="240" mass="23917">MRNSRADVVAAALRVLEVQGLEGCSMRRVAAELEVQPSALYHHVPNKQTLLALMADEIVGGVGEPACAAAGSVSPGTGADAGSSVEGSSGAGSVAAGSPGADPRRICQALRDAMLAVRDGADVVATASAFRLGASAVENRLAALVGIDGARTLLLYTFGQAQATQTHRQAAAFGALLTGSGPAPAAADRTDVDPEPAAAADAEPEPGIDPALDLDASYARGIDLILAGLGATKAATSPRR</sequence>
<dbReference type="PANTHER" id="PTHR30055:SF151">
    <property type="entry name" value="TRANSCRIPTIONAL REGULATORY PROTEIN"/>
    <property type="match status" value="1"/>
</dbReference>
<accession>A0ABY4FTY5</accession>
<keyword evidence="3" id="KW-0804">Transcription</keyword>
<dbReference type="InterPro" id="IPR001647">
    <property type="entry name" value="HTH_TetR"/>
</dbReference>
<gene>
    <name evidence="7" type="ORF">MUN76_11310</name>
</gene>
<evidence type="ECO:0000259" key="6">
    <source>
        <dbReference type="PROSITE" id="PS50977"/>
    </source>
</evidence>
<dbReference type="InterPro" id="IPR036271">
    <property type="entry name" value="Tet_transcr_reg_TetR-rel_C_sf"/>
</dbReference>
<dbReference type="Proteomes" id="UP000831775">
    <property type="component" value="Chromosome"/>
</dbReference>
<dbReference type="SUPFAM" id="SSF48498">
    <property type="entry name" value="Tetracyclin repressor-like, C-terminal domain"/>
    <property type="match status" value="1"/>
</dbReference>
<feature type="region of interest" description="Disordered" evidence="5">
    <location>
        <begin position="78"/>
        <end position="101"/>
    </location>
</feature>
<feature type="DNA-binding region" description="H-T-H motif" evidence="4">
    <location>
        <begin position="25"/>
        <end position="44"/>
    </location>
</feature>
<keyword evidence="1" id="KW-0805">Transcription regulation</keyword>
<feature type="domain" description="HTH tetR-type" evidence="6">
    <location>
        <begin position="2"/>
        <end position="62"/>
    </location>
</feature>
<dbReference type="Gene3D" id="1.10.357.10">
    <property type="entry name" value="Tetracycline Repressor, domain 2"/>
    <property type="match status" value="1"/>
</dbReference>
<evidence type="ECO:0000313" key="7">
    <source>
        <dbReference type="EMBL" id="UOQ59634.1"/>
    </source>
</evidence>
<dbReference type="PROSITE" id="PS50977">
    <property type="entry name" value="HTH_TETR_2"/>
    <property type="match status" value="1"/>
</dbReference>
<evidence type="ECO:0000256" key="1">
    <source>
        <dbReference type="ARBA" id="ARBA00023015"/>
    </source>
</evidence>
<reference evidence="7 8" key="1">
    <citation type="submission" date="2022-04" db="EMBL/GenBank/DDBJ databases">
        <title>Leucobacter sp. isolated from rhizosphere of onion.</title>
        <authorList>
            <person name="Won M."/>
            <person name="Lee C.-M."/>
            <person name="Woen H.-Y."/>
            <person name="Kwon S.-W."/>
        </authorList>
    </citation>
    <scope>NUCLEOTIDE SEQUENCE [LARGE SCALE GENOMIC DNA]</scope>
    <source>
        <strain evidence="7 8">H25R-14</strain>
    </source>
</reference>
<evidence type="ECO:0000256" key="2">
    <source>
        <dbReference type="ARBA" id="ARBA00023125"/>
    </source>
</evidence>
<organism evidence="7 8">
    <name type="scientific">Leucobacter rhizosphaerae</name>
    <dbReference type="NCBI Taxonomy" id="2932245"/>
    <lineage>
        <taxon>Bacteria</taxon>
        <taxon>Bacillati</taxon>
        <taxon>Actinomycetota</taxon>
        <taxon>Actinomycetes</taxon>
        <taxon>Micrococcales</taxon>
        <taxon>Microbacteriaceae</taxon>
        <taxon>Leucobacter</taxon>
    </lineage>
</organism>
<protein>
    <submittedName>
        <fullName evidence="7">TetR family transcriptional regulator</fullName>
    </submittedName>
</protein>
<dbReference type="RefSeq" id="WP_244684743.1">
    <property type="nucleotide sequence ID" value="NZ_CP095043.1"/>
</dbReference>
<dbReference type="EMBL" id="CP095043">
    <property type="protein sequence ID" value="UOQ59634.1"/>
    <property type="molecule type" value="Genomic_DNA"/>
</dbReference>
<keyword evidence="2 4" id="KW-0238">DNA-binding</keyword>
<dbReference type="InterPro" id="IPR050109">
    <property type="entry name" value="HTH-type_TetR-like_transc_reg"/>
</dbReference>
<evidence type="ECO:0000256" key="4">
    <source>
        <dbReference type="PROSITE-ProRule" id="PRU00335"/>
    </source>
</evidence>
<feature type="region of interest" description="Disordered" evidence="5">
    <location>
        <begin position="182"/>
        <end position="210"/>
    </location>
</feature>
<dbReference type="PANTHER" id="PTHR30055">
    <property type="entry name" value="HTH-TYPE TRANSCRIPTIONAL REGULATOR RUTR"/>
    <property type="match status" value="1"/>
</dbReference>